<feature type="compositionally biased region" description="Basic and acidic residues" evidence="7">
    <location>
        <begin position="1"/>
        <end position="16"/>
    </location>
</feature>
<dbReference type="EMBL" id="LJBN01000132">
    <property type="protein sequence ID" value="OOQ86898.1"/>
    <property type="molecule type" value="Genomic_DNA"/>
</dbReference>
<keyword evidence="3" id="KW-0805">Transcription regulation</keyword>
<dbReference type="PROSITE" id="PS00463">
    <property type="entry name" value="ZN2_CY6_FUNGAL_1"/>
    <property type="match status" value="1"/>
</dbReference>
<evidence type="ECO:0000256" key="5">
    <source>
        <dbReference type="ARBA" id="ARBA00023163"/>
    </source>
</evidence>
<comment type="subcellular location">
    <subcellularLocation>
        <location evidence="1">Nucleus</location>
    </subcellularLocation>
</comment>
<comment type="caution">
    <text evidence="9">The sequence shown here is derived from an EMBL/GenBank/DDBJ whole genome shotgun (WGS) entry which is preliminary data.</text>
</comment>
<accession>A0A1S9RPE4</accession>
<evidence type="ECO:0000259" key="8">
    <source>
        <dbReference type="PROSITE" id="PS50048"/>
    </source>
</evidence>
<name>A0A1S9RPE4_PENBI</name>
<dbReference type="PANTHER" id="PTHR47338">
    <property type="entry name" value="ZN(II)2CYS6 TRANSCRIPTION FACTOR (EUROFUNG)-RELATED"/>
    <property type="match status" value="1"/>
</dbReference>
<dbReference type="CDD" id="cd00067">
    <property type="entry name" value="GAL4"/>
    <property type="match status" value="1"/>
</dbReference>
<dbReference type="GO" id="GO:0006351">
    <property type="term" value="P:DNA-templated transcription"/>
    <property type="evidence" value="ECO:0007669"/>
    <property type="project" value="InterPro"/>
</dbReference>
<evidence type="ECO:0000256" key="1">
    <source>
        <dbReference type="ARBA" id="ARBA00004123"/>
    </source>
</evidence>
<dbReference type="CDD" id="cd12148">
    <property type="entry name" value="fungal_TF_MHR"/>
    <property type="match status" value="1"/>
</dbReference>
<dbReference type="PROSITE" id="PS50048">
    <property type="entry name" value="ZN2_CY6_FUNGAL_2"/>
    <property type="match status" value="1"/>
</dbReference>
<evidence type="ECO:0000256" key="3">
    <source>
        <dbReference type="ARBA" id="ARBA00023015"/>
    </source>
</evidence>
<feature type="region of interest" description="Disordered" evidence="7">
    <location>
        <begin position="713"/>
        <end position="774"/>
    </location>
</feature>
<dbReference type="Pfam" id="PF04082">
    <property type="entry name" value="Fungal_trans"/>
    <property type="match status" value="1"/>
</dbReference>
<proteinExistence type="predicted"/>
<organism evidence="9 10">
    <name type="scientific">Penicillium brasilianum</name>
    <dbReference type="NCBI Taxonomy" id="104259"/>
    <lineage>
        <taxon>Eukaryota</taxon>
        <taxon>Fungi</taxon>
        <taxon>Dikarya</taxon>
        <taxon>Ascomycota</taxon>
        <taxon>Pezizomycotina</taxon>
        <taxon>Eurotiomycetes</taxon>
        <taxon>Eurotiomycetidae</taxon>
        <taxon>Eurotiales</taxon>
        <taxon>Aspergillaceae</taxon>
        <taxon>Penicillium</taxon>
    </lineage>
</organism>
<protein>
    <submittedName>
        <fullName evidence="9">Putative fungal specific transcription factor</fullName>
    </submittedName>
</protein>
<gene>
    <name evidence="9" type="ORF">PEBR_19602</name>
</gene>
<keyword evidence="6" id="KW-0539">Nucleus</keyword>
<evidence type="ECO:0000313" key="10">
    <source>
        <dbReference type="Proteomes" id="UP000190744"/>
    </source>
</evidence>
<keyword evidence="5" id="KW-0804">Transcription</keyword>
<keyword evidence="4" id="KW-0238">DNA-binding</keyword>
<evidence type="ECO:0000256" key="4">
    <source>
        <dbReference type="ARBA" id="ARBA00023125"/>
    </source>
</evidence>
<dbReference type="GO" id="GO:0000981">
    <property type="term" value="F:DNA-binding transcription factor activity, RNA polymerase II-specific"/>
    <property type="evidence" value="ECO:0007669"/>
    <property type="project" value="InterPro"/>
</dbReference>
<dbReference type="AlphaFoldDB" id="A0A1S9RPE4"/>
<dbReference type="GO" id="GO:0003677">
    <property type="term" value="F:DNA binding"/>
    <property type="evidence" value="ECO:0007669"/>
    <property type="project" value="UniProtKB-KW"/>
</dbReference>
<dbReference type="Gene3D" id="4.10.240.10">
    <property type="entry name" value="Zn(2)-C6 fungal-type DNA-binding domain"/>
    <property type="match status" value="1"/>
</dbReference>
<dbReference type="GO" id="GO:0005634">
    <property type="term" value="C:nucleus"/>
    <property type="evidence" value="ECO:0007669"/>
    <property type="project" value="UniProtKB-SubCell"/>
</dbReference>
<reference evidence="10" key="1">
    <citation type="submission" date="2015-09" db="EMBL/GenBank/DDBJ databases">
        <authorList>
            <person name="Fill T.P."/>
            <person name="Baretta J.F."/>
            <person name="de Almeida L.G."/>
            <person name="Rocha M."/>
            <person name="de Souza D.H."/>
            <person name="Malavazi I."/>
            <person name="Cerdeira L.T."/>
            <person name="Hong H."/>
            <person name="Samborskyy M."/>
            <person name="de Vasconcelos A.T."/>
            <person name="Leadlay P."/>
            <person name="Rodrigues-Filho E."/>
        </authorList>
    </citation>
    <scope>NUCLEOTIDE SEQUENCE [LARGE SCALE GENOMIC DNA]</scope>
    <source>
        <strain evidence="10">LaBioMMi 136</strain>
    </source>
</reference>
<dbReference type="InterPro" id="IPR001138">
    <property type="entry name" value="Zn2Cys6_DnaBD"/>
</dbReference>
<dbReference type="InterPro" id="IPR050815">
    <property type="entry name" value="TF_fung"/>
</dbReference>
<evidence type="ECO:0000313" key="9">
    <source>
        <dbReference type="EMBL" id="OOQ86898.1"/>
    </source>
</evidence>
<feature type="compositionally biased region" description="Polar residues" evidence="7">
    <location>
        <begin position="727"/>
        <end position="746"/>
    </location>
</feature>
<dbReference type="SMART" id="SM00066">
    <property type="entry name" value="GAL4"/>
    <property type="match status" value="1"/>
</dbReference>
<dbReference type="Pfam" id="PF00172">
    <property type="entry name" value="Zn_clus"/>
    <property type="match status" value="1"/>
</dbReference>
<evidence type="ECO:0000256" key="7">
    <source>
        <dbReference type="SAM" id="MobiDB-lite"/>
    </source>
</evidence>
<dbReference type="Proteomes" id="UP000190744">
    <property type="component" value="Unassembled WGS sequence"/>
</dbReference>
<dbReference type="InterPro" id="IPR007219">
    <property type="entry name" value="XnlR_reg_dom"/>
</dbReference>
<dbReference type="PANTHER" id="PTHR47338:SF23">
    <property type="entry name" value="ZN(II)2CYS6 TRANSCRIPTION FACTOR (EUROFUNG)"/>
    <property type="match status" value="1"/>
</dbReference>
<dbReference type="InterPro" id="IPR036864">
    <property type="entry name" value="Zn2-C6_fun-type_DNA-bd_sf"/>
</dbReference>
<feature type="domain" description="Zn(2)-C6 fungal-type" evidence="8">
    <location>
        <begin position="20"/>
        <end position="50"/>
    </location>
</feature>
<evidence type="ECO:0000256" key="2">
    <source>
        <dbReference type="ARBA" id="ARBA00022723"/>
    </source>
</evidence>
<keyword evidence="2" id="KW-0479">Metal-binding</keyword>
<sequence>MEPSDAREGTTQHADPETPACQSCRSRKLRCSRELPSCNRCTRLGIDCRYDYTRNKPGVKVGIIQALTQRVETLEAQLEAVRDQHHLTGSVSTPSNLGYDASAIRDLVSSFMEEWRDSHPFPDQRHQQTIDDAIVVADSPQPRDPVVTTPDHQPPHKRRCPEPRDRDFSASSAQLPPDDLINAIIDAYFSVVHPFIPIIHEPLFRSRLRDPTERPKLIIVLHAMMVCALRYVAHERLAGEWLGSYPDALQRSRDHVLLAGMDDLSVENVQALIMVAFVHVGDGNANKAWPIIGTLSRAVVYLGLHKEPDEDYRGELCLKTLCYLPQPRVWTEAEERRRVFWNVFLLDRFCSTITGWNVNLSSEDVQVRLPSDGLYWAKEEPVTTPFFNIWDSSMAKIGKSVSFLPSHFSSLADLDREAAVTAPASERVSPVAQAPKGPTVDVSTIGSFAYCIEATESLNRVVKFFLQRPVNFESKQQFSSWLTRFKELDLQLIHWKMFLPRRWKDSNISKEPAFVHMDPNLTLAHITHNTSMILLHQSIAYPHVKILDKLKSASSGSAETCQLAASETANIVQKYLQYTPFVGLVNAQFAFCAFISARVMIVHSHIHHTPIPDSYKILLSSLQQMSDRWISMSPGFQLNPGSTNFSEGLLLQLQALQERCKSSSFNIAALGYVAEVNCALGIQAPVSNSGESQWIEERRAQQRHSIIPVTERQSHYISTSRLRRESNQSSPISHPLHTPSSGSLQNARVRGEVQPSITSPGGLSAPHTDGGADMVFNDLFPPNHPAPHLTDNLDSFAQLSHVLLDPQYMDMDRIISFQDSFMR</sequence>
<feature type="region of interest" description="Disordered" evidence="7">
    <location>
        <begin position="139"/>
        <end position="173"/>
    </location>
</feature>
<evidence type="ECO:0000256" key="6">
    <source>
        <dbReference type="ARBA" id="ARBA00023242"/>
    </source>
</evidence>
<dbReference type="SUPFAM" id="SSF57701">
    <property type="entry name" value="Zn2/Cys6 DNA-binding domain"/>
    <property type="match status" value="1"/>
</dbReference>
<dbReference type="SMART" id="SM00906">
    <property type="entry name" value="Fungal_trans"/>
    <property type="match status" value="1"/>
</dbReference>
<feature type="region of interest" description="Disordered" evidence="7">
    <location>
        <begin position="1"/>
        <end position="20"/>
    </location>
</feature>
<dbReference type="GO" id="GO:0008270">
    <property type="term" value="F:zinc ion binding"/>
    <property type="evidence" value="ECO:0007669"/>
    <property type="project" value="InterPro"/>
</dbReference>